<dbReference type="InterPro" id="IPR012675">
    <property type="entry name" value="Beta-grasp_dom_sf"/>
</dbReference>
<evidence type="ECO:0000313" key="5">
    <source>
        <dbReference type="Proteomes" id="UP000237662"/>
    </source>
</evidence>
<dbReference type="SUPFAM" id="SSF54285">
    <property type="entry name" value="MoaD/ThiS"/>
    <property type="match status" value="1"/>
</dbReference>
<comment type="similarity">
    <text evidence="2">Belongs to the MoaD family.</text>
</comment>
<gene>
    <name evidence="4" type="ORF">CLV84_3051</name>
</gene>
<keyword evidence="1" id="KW-0547">Nucleotide-binding</keyword>
<protein>
    <recommendedName>
        <fullName evidence="3">Molybdopterin synthase sulfur carrier subunit</fullName>
    </recommendedName>
</protein>
<dbReference type="InterPro" id="IPR044672">
    <property type="entry name" value="MOCS2A"/>
</dbReference>
<reference evidence="4 5" key="1">
    <citation type="submission" date="2018-02" db="EMBL/GenBank/DDBJ databases">
        <title>Genomic Encyclopedia of Archaeal and Bacterial Type Strains, Phase II (KMG-II): from individual species to whole genera.</title>
        <authorList>
            <person name="Goeker M."/>
        </authorList>
    </citation>
    <scope>NUCLEOTIDE SEQUENCE [LARGE SCALE GENOMIC DNA]</scope>
    <source>
        <strain evidence="4 5">DSM 29526</strain>
    </source>
</reference>
<dbReference type="GO" id="GO:0006777">
    <property type="term" value="P:Mo-molybdopterin cofactor biosynthetic process"/>
    <property type="evidence" value="ECO:0007669"/>
    <property type="project" value="InterPro"/>
</dbReference>
<dbReference type="Proteomes" id="UP000237662">
    <property type="component" value="Unassembled WGS sequence"/>
</dbReference>
<evidence type="ECO:0000256" key="3">
    <source>
        <dbReference type="ARBA" id="ARBA00024247"/>
    </source>
</evidence>
<dbReference type="OrthoDB" id="598356at2"/>
<evidence type="ECO:0000256" key="1">
    <source>
        <dbReference type="ARBA" id="ARBA00022741"/>
    </source>
</evidence>
<evidence type="ECO:0000313" key="4">
    <source>
        <dbReference type="EMBL" id="PPK86132.1"/>
    </source>
</evidence>
<dbReference type="UniPathway" id="UPA00344"/>
<dbReference type="Gene3D" id="3.10.20.30">
    <property type="match status" value="1"/>
</dbReference>
<proteinExistence type="inferred from homology"/>
<dbReference type="EMBL" id="PTJC01000006">
    <property type="protein sequence ID" value="PPK86132.1"/>
    <property type="molecule type" value="Genomic_DNA"/>
</dbReference>
<dbReference type="Pfam" id="PF02597">
    <property type="entry name" value="ThiS"/>
    <property type="match status" value="1"/>
</dbReference>
<dbReference type="GO" id="GO:0000166">
    <property type="term" value="F:nucleotide binding"/>
    <property type="evidence" value="ECO:0007669"/>
    <property type="project" value="UniProtKB-KW"/>
</dbReference>
<organism evidence="4 5">
    <name type="scientific">Neolewinella xylanilytica</name>
    <dbReference type="NCBI Taxonomy" id="1514080"/>
    <lineage>
        <taxon>Bacteria</taxon>
        <taxon>Pseudomonadati</taxon>
        <taxon>Bacteroidota</taxon>
        <taxon>Saprospiria</taxon>
        <taxon>Saprospirales</taxon>
        <taxon>Lewinellaceae</taxon>
        <taxon>Neolewinella</taxon>
    </lineage>
</organism>
<name>A0A2S6I4R4_9BACT</name>
<sequence length="78" mass="8396">MKIHCFGAARDIAGGSSLHLEDLEGITIGDLRQRLVTAYPGFGELVSFAIARNEEYARDEERITPGDELVIIPPVAGG</sequence>
<dbReference type="GO" id="GO:1990133">
    <property type="term" value="C:molybdopterin adenylyltransferase complex"/>
    <property type="evidence" value="ECO:0007669"/>
    <property type="project" value="TreeGrafter"/>
</dbReference>
<dbReference type="InterPro" id="IPR003749">
    <property type="entry name" value="ThiS/MoaD-like"/>
</dbReference>
<comment type="caution">
    <text evidence="4">The sequence shown here is derived from an EMBL/GenBank/DDBJ whole genome shotgun (WGS) entry which is preliminary data.</text>
</comment>
<accession>A0A2S6I4R4</accession>
<dbReference type="CDD" id="cd00754">
    <property type="entry name" value="Ubl_MoaD"/>
    <property type="match status" value="1"/>
</dbReference>
<evidence type="ECO:0000256" key="2">
    <source>
        <dbReference type="ARBA" id="ARBA00024200"/>
    </source>
</evidence>
<dbReference type="PANTHER" id="PTHR33359:SF1">
    <property type="entry name" value="MOLYBDOPTERIN SYNTHASE SULFUR CARRIER SUBUNIT"/>
    <property type="match status" value="1"/>
</dbReference>
<dbReference type="PANTHER" id="PTHR33359">
    <property type="entry name" value="MOLYBDOPTERIN SYNTHASE SULFUR CARRIER SUBUNIT"/>
    <property type="match status" value="1"/>
</dbReference>
<keyword evidence="5" id="KW-1185">Reference proteome</keyword>
<dbReference type="InterPro" id="IPR016155">
    <property type="entry name" value="Mopterin_synth/thiamin_S_b"/>
</dbReference>
<dbReference type="AlphaFoldDB" id="A0A2S6I4R4"/>
<dbReference type="RefSeq" id="WP_104420596.1">
    <property type="nucleotide sequence ID" value="NZ_PTJC01000006.1"/>
</dbReference>